<dbReference type="STRING" id="286727.SAMN02982917_4424"/>
<protein>
    <submittedName>
        <fullName evidence="10">Putative ABC transport system permease protein</fullName>
    </submittedName>
</protein>
<reference evidence="10 11" key="1">
    <citation type="submission" date="2017-04" db="EMBL/GenBank/DDBJ databases">
        <authorList>
            <person name="Afonso C.L."/>
            <person name="Miller P.J."/>
            <person name="Scott M.A."/>
            <person name="Spackman E."/>
            <person name="Goraichik I."/>
            <person name="Dimitrov K.M."/>
            <person name="Suarez D.L."/>
            <person name="Swayne D.E."/>
        </authorList>
    </citation>
    <scope>NUCLEOTIDE SEQUENCE [LARGE SCALE GENOMIC DNA]</scope>
    <source>
        <strain evidence="10 11">A2P</strain>
    </source>
</reference>
<dbReference type="Pfam" id="PF12704">
    <property type="entry name" value="MacB_PCD"/>
    <property type="match status" value="1"/>
</dbReference>
<dbReference type="InterPro" id="IPR003838">
    <property type="entry name" value="ABC3_permease_C"/>
</dbReference>
<dbReference type="InterPro" id="IPR025857">
    <property type="entry name" value="MacB_PCD"/>
</dbReference>
<evidence type="ECO:0000256" key="6">
    <source>
        <dbReference type="ARBA" id="ARBA00038076"/>
    </source>
</evidence>
<evidence type="ECO:0000313" key="10">
    <source>
        <dbReference type="EMBL" id="SMF75123.1"/>
    </source>
</evidence>
<dbReference type="PANTHER" id="PTHR30572:SF4">
    <property type="entry name" value="ABC TRANSPORTER PERMEASE YTRF"/>
    <property type="match status" value="1"/>
</dbReference>
<evidence type="ECO:0000259" key="9">
    <source>
        <dbReference type="Pfam" id="PF12704"/>
    </source>
</evidence>
<evidence type="ECO:0000259" key="8">
    <source>
        <dbReference type="Pfam" id="PF02687"/>
    </source>
</evidence>
<evidence type="ECO:0000256" key="1">
    <source>
        <dbReference type="ARBA" id="ARBA00004651"/>
    </source>
</evidence>
<comment type="subcellular location">
    <subcellularLocation>
        <location evidence="1">Cell membrane</location>
        <topology evidence="1">Multi-pass membrane protein</topology>
    </subcellularLocation>
</comment>
<evidence type="ECO:0000256" key="4">
    <source>
        <dbReference type="ARBA" id="ARBA00022989"/>
    </source>
</evidence>
<dbReference type="Pfam" id="PF02687">
    <property type="entry name" value="FtsX"/>
    <property type="match status" value="1"/>
</dbReference>
<organism evidence="10 11">
    <name type="scientific">Azospirillum oryzae</name>
    <dbReference type="NCBI Taxonomy" id="286727"/>
    <lineage>
        <taxon>Bacteria</taxon>
        <taxon>Pseudomonadati</taxon>
        <taxon>Pseudomonadota</taxon>
        <taxon>Alphaproteobacteria</taxon>
        <taxon>Rhodospirillales</taxon>
        <taxon>Azospirillaceae</taxon>
        <taxon>Azospirillum</taxon>
    </lineage>
</organism>
<dbReference type="RefSeq" id="WP_085089326.1">
    <property type="nucleotide sequence ID" value="NZ_FXAK01000007.1"/>
</dbReference>
<evidence type="ECO:0000256" key="7">
    <source>
        <dbReference type="SAM" id="Phobius"/>
    </source>
</evidence>
<keyword evidence="3 7" id="KW-0812">Transmembrane</keyword>
<dbReference type="AlphaFoldDB" id="A0A1X7GV48"/>
<proteinExistence type="inferred from homology"/>
<dbReference type="GO" id="GO:0005886">
    <property type="term" value="C:plasma membrane"/>
    <property type="evidence" value="ECO:0007669"/>
    <property type="project" value="UniProtKB-SubCell"/>
</dbReference>
<accession>A0A1X7GV48</accession>
<dbReference type="OrthoDB" id="9770036at2"/>
<evidence type="ECO:0000256" key="3">
    <source>
        <dbReference type="ARBA" id="ARBA00022692"/>
    </source>
</evidence>
<feature type="transmembrane region" description="Helical" evidence="7">
    <location>
        <begin position="331"/>
        <end position="364"/>
    </location>
</feature>
<comment type="similarity">
    <text evidence="6">Belongs to the ABC-4 integral membrane protein family.</text>
</comment>
<gene>
    <name evidence="10" type="ORF">SAMN02982917_4424</name>
</gene>
<feature type="transmembrane region" description="Helical" evidence="7">
    <location>
        <begin position="376"/>
        <end position="395"/>
    </location>
</feature>
<dbReference type="EMBL" id="FXAK01000007">
    <property type="protein sequence ID" value="SMF75123.1"/>
    <property type="molecule type" value="Genomic_DNA"/>
</dbReference>
<feature type="transmembrane region" description="Helical" evidence="7">
    <location>
        <begin position="21"/>
        <end position="45"/>
    </location>
</feature>
<keyword evidence="5 7" id="KW-0472">Membrane</keyword>
<dbReference type="GO" id="GO:0022857">
    <property type="term" value="F:transmembrane transporter activity"/>
    <property type="evidence" value="ECO:0007669"/>
    <property type="project" value="TreeGrafter"/>
</dbReference>
<feature type="domain" description="ABC3 transporter permease C-terminal" evidence="8">
    <location>
        <begin position="290"/>
        <end position="403"/>
    </location>
</feature>
<evidence type="ECO:0000256" key="5">
    <source>
        <dbReference type="ARBA" id="ARBA00023136"/>
    </source>
</evidence>
<evidence type="ECO:0000256" key="2">
    <source>
        <dbReference type="ARBA" id="ARBA00022475"/>
    </source>
</evidence>
<dbReference type="PANTHER" id="PTHR30572">
    <property type="entry name" value="MEMBRANE COMPONENT OF TRANSPORTER-RELATED"/>
    <property type="match status" value="1"/>
</dbReference>
<name>A0A1X7GV48_9PROT</name>
<keyword evidence="2" id="KW-1003">Cell membrane</keyword>
<evidence type="ECO:0000313" key="11">
    <source>
        <dbReference type="Proteomes" id="UP000192936"/>
    </source>
</evidence>
<feature type="transmembrane region" description="Helical" evidence="7">
    <location>
        <begin position="286"/>
        <end position="311"/>
    </location>
</feature>
<dbReference type="Proteomes" id="UP000192936">
    <property type="component" value="Unassembled WGS sequence"/>
</dbReference>
<feature type="domain" description="MacB-like periplasmic core" evidence="9">
    <location>
        <begin position="21"/>
        <end position="249"/>
    </location>
</feature>
<sequence>MTAWDALRAALESLRANPLRSALTMLGIVIGVAAVIAMVAVGAGARDQVLRQIASLGTNLILVGQGSIVRGGVKLGAGTASSLTEDDALAVLSETPSVVVTAPSVRWGLQIVAGNQNWGTILFGITPDYMDAREWTVALGRGLSDEDVAQATKVVVLGQTVVRNLFGGGDPIGEQVRVFSTPLTVVGVLAEKGQNTQGQDQDDVIFVPLSTAKRNIPGMAKSNPRFIHSMAVKMRDGADMADAQAQIRDLLRQRHRLIPGQDDDFWMRDLSEVSATRDESSRALSFLLAAVAAVSLLVGGIGIMNIMLVSVTERTREIGLRLAIGARRRDILVQFLIESITLSLIGAAVGVALGIGTAVAVAALAGWPTLIRIDSIVLAVAVSGLVGVFFGLYPARRAAGLNPIEALRHE</sequence>
<keyword evidence="4 7" id="KW-1133">Transmembrane helix</keyword>
<dbReference type="InterPro" id="IPR050250">
    <property type="entry name" value="Macrolide_Exporter_MacB"/>
</dbReference>